<dbReference type="InterPro" id="IPR013083">
    <property type="entry name" value="Znf_RING/FYVE/PHD"/>
</dbReference>
<dbReference type="GO" id="GO:0005634">
    <property type="term" value="C:nucleus"/>
    <property type="evidence" value="ECO:0007669"/>
    <property type="project" value="TreeGrafter"/>
</dbReference>
<dbReference type="InterPro" id="IPR006735">
    <property type="entry name" value="Rtf2"/>
</dbReference>
<dbReference type="SUPFAM" id="SSF57850">
    <property type="entry name" value="RING/U-box"/>
    <property type="match status" value="1"/>
</dbReference>
<dbReference type="GO" id="GO:0006274">
    <property type="term" value="P:DNA replication termination"/>
    <property type="evidence" value="ECO:0007669"/>
    <property type="project" value="TreeGrafter"/>
</dbReference>
<dbReference type="CDD" id="cd16653">
    <property type="entry name" value="RING-like_Rtf2"/>
    <property type="match status" value="1"/>
</dbReference>
<reference evidence="4" key="1">
    <citation type="journal article" date="2018" name="Nat. Microbiol.">
        <title>Leveraging single-cell genomics to expand the fungal tree of life.</title>
        <authorList>
            <person name="Ahrendt S.R."/>
            <person name="Quandt C.A."/>
            <person name="Ciobanu D."/>
            <person name="Clum A."/>
            <person name="Salamov A."/>
            <person name="Andreopoulos B."/>
            <person name="Cheng J.F."/>
            <person name="Woyke T."/>
            <person name="Pelin A."/>
            <person name="Henrissat B."/>
            <person name="Reynolds N.K."/>
            <person name="Benny G.L."/>
            <person name="Smith M.E."/>
            <person name="James T.Y."/>
            <person name="Grigoriev I.V."/>
        </authorList>
    </citation>
    <scope>NUCLEOTIDE SEQUENCE [LARGE SCALE GENOMIC DNA]</scope>
    <source>
        <strain evidence="4">RSA 1356</strain>
    </source>
</reference>
<protein>
    <submittedName>
        <fullName evidence="3">Rtf2 RING-finger-domain-containing protein</fullName>
    </submittedName>
</protein>
<evidence type="ECO:0000313" key="3">
    <source>
        <dbReference type="EMBL" id="RKP09963.1"/>
    </source>
</evidence>
<dbReference type="Gene3D" id="3.30.40.10">
    <property type="entry name" value="Zinc/RING finger domain, C3HC4 (zinc finger)"/>
    <property type="match status" value="1"/>
</dbReference>
<evidence type="ECO:0000256" key="2">
    <source>
        <dbReference type="SAM" id="MobiDB-lite"/>
    </source>
</evidence>
<feature type="non-terminal residue" evidence="3">
    <location>
        <position position="176"/>
    </location>
</feature>
<dbReference type="PANTHER" id="PTHR12775:SF0">
    <property type="entry name" value="REPLICATION TERMINATION FACTOR 2"/>
    <property type="match status" value="1"/>
</dbReference>
<dbReference type="EMBL" id="KZ992478">
    <property type="protein sequence ID" value="RKP09963.1"/>
    <property type="molecule type" value="Genomic_DNA"/>
</dbReference>
<dbReference type="STRING" id="78915.A0A4P9XUQ5"/>
<feature type="region of interest" description="Disordered" evidence="2">
    <location>
        <begin position="1"/>
        <end position="24"/>
    </location>
</feature>
<name>A0A4P9XUQ5_9FUNG</name>
<organism evidence="3 4">
    <name type="scientific">Thamnocephalis sphaerospora</name>
    <dbReference type="NCBI Taxonomy" id="78915"/>
    <lineage>
        <taxon>Eukaryota</taxon>
        <taxon>Fungi</taxon>
        <taxon>Fungi incertae sedis</taxon>
        <taxon>Zoopagomycota</taxon>
        <taxon>Zoopagomycotina</taxon>
        <taxon>Zoopagomycetes</taxon>
        <taxon>Zoopagales</taxon>
        <taxon>Sigmoideomycetaceae</taxon>
        <taxon>Thamnocephalis</taxon>
    </lineage>
</organism>
<dbReference type="AlphaFoldDB" id="A0A4P9XUQ5"/>
<proteinExistence type="inferred from homology"/>
<accession>A0A4P9XUQ5</accession>
<dbReference type="Pfam" id="PF04641">
    <property type="entry name" value="Rtf2"/>
    <property type="match status" value="1"/>
</dbReference>
<feature type="compositionally biased region" description="Basic and acidic residues" evidence="2">
    <location>
        <begin position="10"/>
        <end position="24"/>
    </location>
</feature>
<comment type="similarity">
    <text evidence="1">Belongs to the rtf2 family.</text>
</comment>
<dbReference type="PANTHER" id="PTHR12775">
    <property type="entry name" value="PROTEIN C20ORF43 HOMOLOG"/>
    <property type="match status" value="1"/>
</dbReference>
<gene>
    <name evidence="3" type="ORF">THASP1DRAFT_6621</name>
</gene>
<keyword evidence="4" id="KW-1185">Reference proteome</keyword>
<dbReference type="InterPro" id="IPR027799">
    <property type="entry name" value="Rtf2_RING-finger"/>
</dbReference>
<dbReference type="Proteomes" id="UP000271241">
    <property type="component" value="Unassembled WGS sequence"/>
</dbReference>
<evidence type="ECO:0000313" key="4">
    <source>
        <dbReference type="Proteomes" id="UP000271241"/>
    </source>
</evidence>
<dbReference type="OrthoDB" id="247013at2759"/>
<evidence type="ECO:0000256" key="1">
    <source>
        <dbReference type="ARBA" id="ARBA00009885"/>
    </source>
</evidence>
<sequence length="176" mass="19325">MGNDGGSIPKRHELVKEKKKDPKADERQQAIARWFYCALSKNPLRVPVVADLLGTLYNREAILELLLDRSSYGDADVICAHVRSLKDVVTLKLAPNPALESSNADNSSETKIANGRSKGVTVMGADDSTPQAAFVCPITQREMNGRYRFVFSRRCGCVVSEQAVKEVNDDQCLVVG</sequence>